<dbReference type="PANTHER" id="PTHR13710">
    <property type="entry name" value="DNA HELICASE RECQ FAMILY MEMBER"/>
    <property type="match status" value="1"/>
</dbReference>
<reference evidence="20" key="1">
    <citation type="submission" date="2016-10" db="EMBL/GenBank/DDBJ databases">
        <authorList>
            <person name="de Groot N.N."/>
        </authorList>
    </citation>
    <scope>NUCLEOTIDE SEQUENCE</scope>
</reference>
<evidence type="ECO:0000259" key="18">
    <source>
        <dbReference type="PROSITE" id="PS51192"/>
    </source>
</evidence>
<evidence type="ECO:0000256" key="1">
    <source>
        <dbReference type="ARBA" id="ARBA00001946"/>
    </source>
</evidence>
<dbReference type="GO" id="GO:0005524">
    <property type="term" value="F:ATP binding"/>
    <property type="evidence" value="ECO:0007669"/>
    <property type="project" value="UniProtKB-KW"/>
</dbReference>
<dbReference type="GO" id="GO:0006281">
    <property type="term" value="P:DNA repair"/>
    <property type="evidence" value="ECO:0007669"/>
    <property type="project" value="UniProtKB-KW"/>
</dbReference>
<dbReference type="Pfam" id="PF09382">
    <property type="entry name" value="RQC"/>
    <property type="match status" value="1"/>
</dbReference>
<dbReference type="InterPro" id="IPR010997">
    <property type="entry name" value="HRDC-like_sf"/>
</dbReference>
<dbReference type="EMBL" id="FPHB01000015">
    <property type="protein sequence ID" value="SFV51342.1"/>
    <property type="molecule type" value="Genomic_DNA"/>
</dbReference>
<dbReference type="GO" id="GO:0009432">
    <property type="term" value="P:SOS response"/>
    <property type="evidence" value="ECO:0007669"/>
    <property type="project" value="InterPro"/>
</dbReference>
<feature type="domain" description="Helicase ATP-binding" evidence="18">
    <location>
        <begin position="24"/>
        <end position="193"/>
    </location>
</feature>
<dbReference type="SMART" id="SM00490">
    <property type="entry name" value="HELICc"/>
    <property type="match status" value="1"/>
</dbReference>
<evidence type="ECO:0000256" key="8">
    <source>
        <dbReference type="ARBA" id="ARBA00022806"/>
    </source>
</evidence>
<evidence type="ECO:0000256" key="15">
    <source>
        <dbReference type="ARBA" id="ARBA00034617"/>
    </source>
</evidence>
<dbReference type="GO" id="GO:0006260">
    <property type="term" value="P:DNA replication"/>
    <property type="evidence" value="ECO:0007669"/>
    <property type="project" value="InterPro"/>
</dbReference>
<dbReference type="InterPro" id="IPR027417">
    <property type="entry name" value="P-loop_NTPase"/>
</dbReference>
<dbReference type="SMART" id="SM00487">
    <property type="entry name" value="DEXDc"/>
    <property type="match status" value="1"/>
</dbReference>
<keyword evidence="6" id="KW-0227">DNA damage</keyword>
<accession>A0A1W1BCV9</accession>
<dbReference type="EC" id="5.6.2.4" evidence="16"/>
<dbReference type="GO" id="GO:0003677">
    <property type="term" value="F:DNA binding"/>
    <property type="evidence" value="ECO:0007669"/>
    <property type="project" value="UniProtKB-KW"/>
</dbReference>
<dbReference type="InterPro" id="IPR014001">
    <property type="entry name" value="Helicase_ATP-bd"/>
</dbReference>
<keyword evidence="4" id="KW-0479">Metal-binding</keyword>
<dbReference type="GO" id="GO:0046872">
    <property type="term" value="F:metal ion binding"/>
    <property type="evidence" value="ECO:0007669"/>
    <property type="project" value="UniProtKB-KW"/>
</dbReference>
<keyword evidence="5" id="KW-0547">Nucleotide-binding</keyword>
<dbReference type="GO" id="GO:0005737">
    <property type="term" value="C:cytoplasm"/>
    <property type="evidence" value="ECO:0007669"/>
    <property type="project" value="TreeGrafter"/>
</dbReference>
<evidence type="ECO:0000256" key="11">
    <source>
        <dbReference type="ARBA" id="ARBA00023125"/>
    </source>
</evidence>
<dbReference type="SUPFAM" id="SSF47819">
    <property type="entry name" value="HRDC-like"/>
    <property type="match status" value="1"/>
</dbReference>
<evidence type="ECO:0000313" key="20">
    <source>
        <dbReference type="EMBL" id="SFV51342.1"/>
    </source>
</evidence>
<organism evidence="20">
    <name type="scientific">hydrothermal vent metagenome</name>
    <dbReference type="NCBI Taxonomy" id="652676"/>
    <lineage>
        <taxon>unclassified sequences</taxon>
        <taxon>metagenomes</taxon>
        <taxon>ecological metagenomes</taxon>
    </lineage>
</organism>
<comment type="catalytic activity">
    <reaction evidence="15">
        <text>Couples ATP hydrolysis with the unwinding of duplex DNA by translocating in the 3'-5' direction.</text>
        <dbReference type="EC" id="5.6.2.4"/>
    </reaction>
</comment>
<evidence type="ECO:0000256" key="16">
    <source>
        <dbReference type="ARBA" id="ARBA00034808"/>
    </source>
</evidence>
<dbReference type="GO" id="GO:0006310">
    <property type="term" value="P:DNA recombination"/>
    <property type="evidence" value="ECO:0007669"/>
    <property type="project" value="UniProtKB-KW"/>
</dbReference>
<dbReference type="SUPFAM" id="SSF52540">
    <property type="entry name" value="P-loop containing nucleoside triphosphate hydrolases"/>
    <property type="match status" value="1"/>
</dbReference>
<evidence type="ECO:0000256" key="12">
    <source>
        <dbReference type="ARBA" id="ARBA00023172"/>
    </source>
</evidence>
<dbReference type="CDD" id="cd17920">
    <property type="entry name" value="DEXHc_RecQ"/>
    <property type="match status" value="1"/>
</dbReference>
<dbReference type="InterPro" id="IPR032284">
    <property type="entry name" value="RecQ_Zn-bd"/>
</dbReference>
<dbReference type="Gene3D" id="3.40.50.300">
    <property type="entry name" value="P-loop containing nucleotide triphosphate hydrolases"/>
    <property type="match status" value="2"/>
</dbReference>
<keyword evidence="13" id="KW-0234">DNA repair</keyword>
<feature type="domain" description="Helicase C-terminal" evidence="19">
    <location>
        <begin position="218"/>
        <end position="371"/>
    </location>
</feature>
<dbReference type="Pfam" id="PF16124">
    <property type="entry name" value="RecQ_Zn_bind"/>
    <property type="match status" value="1"/>
</dbReference>
<dbReference type="PROSITE" id="PS51192">
    <property type="entry name" value="HELICASE_ATP_BIND_1"/>
    <property type="match status" value="1"/>
</dbReference>
<dbReference type="InterPro" id="IPR001650">
    <property type="entry name" value="Helicase_C-like"/>
</dbReference>
<dbReference type="Gene3D" id="1.10.10.10">
    <property type="entry name" value="Winged helix-like DNA-binding domain superfamily/Winged helix DNA-binding domain"/>
    <property type="match status" value="1"/>
</dbReference>
<dbReference type="Pfam" id="PF00270">
    <property type="entry name" value="DEAD"/>
    <property type="match status" value="1"/>
</dbReference>
<dbReference type="InterPro" id="IPR036390">
    <property type="entry name" value="WH_DNA-bd_sf"/>
</dbReference>
<dbReference type="InterPro" id="IPR011545">
    <property type="entry name" value="DEAD/DEAH_box_helicase_dom"/>
</dbReference>
<dbReference type="PROSITE" id="PS51194">
    <property type="entry name" value="HELICASE_CTER"/>
    <property type="match status" value="1"/>
</dbReference>
<dbReference type="InterPro" id="IPR002121">
    <property type="entry name" value="HRDC_dom"/>
</dbReference>
<dbReference type="NCBIfam" id="TIGR00614">
    <property type="entry name" value="recQ_fam"/>
    <property type="match status" value="1"/>
</dbReference>
<evidence type="ECO:0000256" key="7">
    <source>
        <dbReference type="ARBA" id="ARBA00022801"/>
    </source>
</evidence>
<sequence>MTKEKALKRYFGFDTFRPLQEEVVDSILGGEDLLMILPTGGGKSLCYQLPALLKEGIMVVISPLIALMQDQIKALQDRGIEAVMLSSAASVEEQNAIYERLYNDKEIKFLYIAPERFGSKRFLELLSHIKIASFVIDEAHCVSEWGHEFRSDYRKLHLLKEHFPYVPITAFTATATPRVADDIIKALRLNNPKVLKAKIFRDNLLLSAAKRVGNGYKQVESFIAEHKNESGIIYTFTRKESERLAAHLQKRGYDALAYHAGLSSDVRSDVYKRFINDETRIIVATVAFGMGIDKSNIRYVVHMSLPKTIESYFQEVGRAGRDTLMSEALLLYSSADEVQKRELIKEIEDETYRNNAYKKLDEIYTFAISSSCRHRYIANYFGDEIKPCKSLCDNCTKEKQEQVDITEPVLMLLSTIYRVGQSFGQNYIIDVARGSKVARIAQNGHESLSVYGVAHNYSKKQLEAVLERLFDLGAIIRAEHKVLRLTHKGVEILKSKEKITIDKDRYATQKIKSIQKEQNSTHESEYDVKLFEQLRELRAKIAKENEIPAYIVFSDKTLKDMSIKKPQTKEEMLEVNGVGEVKFERYGEEFLEVLTQILQ</sequence>
<dbReference type="CDD" id="cd18794">
    <property type="entry name" value="SF2_C_RecQ"/>
    <property type="match status" value="1"/>
</dbReference>
<protein>
    <recommendedName>
        <fullName evidence="16">DNA 3'-5' helicase</fullName>
        <ecNumber evidence="16">5.6.2.4</ecNumber>
    </recommendedName>
</protein>
<dbReference type="Pfam" id="PF00271">
    <property type="entry name" value="Helicase_C"/>
    <property type="match status" value="1"/>
</dbReference>
<dbReference type="FunFam" id="3.40.50.300:FF:000296">
    <property type="entry name" value="ATP-dependent DNA helicase RecQ"/>
    <property type="match status" value="1"/>
</dbReference>
<dbReference type="PANTHER" id="PTHR13710:SF105">
    <property type="entry name" value="ATP-DEPENDENT DNA HELICASE Q1"/>
    <property type="match status" value="1"/>
</dbReference>
<evidence type="ECO:0000256" key="2">
    <source>
        <dbReference type="ARBA" id="ARBA00001947"/>
    </source>
</evidence>
<dbReference type="InterPro" id="IPR004589">
    <property type="entry name" value="DNA_helicase_ATP-dep_RecQ"/>
</dbReference>
<dbReference type="NCBIfam" id="TIGR01389">
    <property type="entry name" value="recQ"/>
    <property type="match status" value="1"/>
</dbReference>
<dbReference type="SMART" id="SM00341">
    <property type="entry name" value="HRDC"/>
    <property type="match status" value="1"/>
</dbReference>
<keyword evidence="11" id="KW-0238">DNA-binding</keyword>
<keyword evidence="7" id="KW-0378">Hydrolase</keyword>
<dbReference type="InterPro" id="IPR036388">
    <property type="entry name" value="WH-like_DNA-bd_sf"/>
</dbReference>
<dbReference type="SUPFAM" id="SSF46785">
    <property type="entry name" value="Winged helix' DNA-binding domain"/>
    <property type="match status" value="1"/>
</dbReference>
<evidence type="ECO:0000256" key="13">
    <source>
        <dbReference type="ARBA" id="ARBA00023204"/>
    </source>
</evidence>
<dbReference type="InterPro" id="IPR002464">
    <property type="entry name" value="DNA/RNA_helicase_DEAH_CS"/>
</dbReference>
<dbReference type="InterPro" id="IPR044876">
    <property type="entry name" value="HRDC_dom_sf"/>
</dbReference>
<feature type="domain" description="HRDC" evidence="17">
    <location>
        <begin position="524"/>
        <end position="599"/>
    </location>
</feature>
<dbReference type="InterPro" id="IPR018982">
    <property type="entry name" value="RQC_domain"/>
</dbReference>
<dbReference type="GO" id="GO:0009378">
    <property type="term" value="F:four-way junction helicase activity"/>
    <property type="evidence" value="ECO:0007669"/>
    <property type="project" value="TreeGrafter"/>
</dbReference>
<dbReference type="GO" id="GO:0043138">
    <property type="term" value="F:3'-5' DNA helicase activity"/>
    <property type="evidence" value="ECO:0007669"/>
    <property type="project" value="UniProtKB-EC"/>
</dbReference>
<evidence type="ECO:0000256" key="3">
    <source>
        <dbReference type="ARBA" id="ARBA00005446"/>
    </source>
</evidence>
<dbReference type="PROSITE" id="PS00690">
    <property type="entry name" value="DEAH_ATP_HELICASE"/>
    <property type="match status" value="1"/>
</dbReference>
<dbReference type="Pfam" id="PF00570">
    <property type="entry name" value="HRDC"/>
    <property type="match status" value="1"/>
</dbReference>
<dbReference type="GO" id="GO:0005694">
    <property type="term" value="C:chromosome"/>
    <property type="evidence" value="ECO:0007669"/>
    <property type="project" value="TreeGrafter"/>
</dbReference>
<evidence type="ECO:0000256" key="5">
    <source>
        <dbReference type="ARBA" id="ARBA00022741"/>
    </source>
</evidence>
<dbReference type="InterPro" id="IPR006293">
    <property type="entry name" value="DNA_helicase_ATP-dep_RecQ_bac"/>
</dbReference>
<evidence type="ECO:0000256" key="4">
    <source>
        <dbReference type="ARBA" id="ARBA00022723"/>
    </source>
</evidence>
<evidence type="ECO:0000256" key="10">
    <source>
        <dbReference type="ARBA" id="ARBA00022840"/>
    </source>
</evidence>
<name>A0A1W1BCV9_9ZZZZ</name>
<dbReference type="Gene3D" id="1.10.150.80">
    <property type="entry name" value="HRDC domain"/>
    <property type="match status" value="1"/>
</dbReference>
<evidence type="ECO:0000256" key="6">
    <source>
        <dbReference type="ARBA" id="ARBA00022763"/>
    </source>
</evidence>
<keyword evidence="14" id="KW-0413">Isomerase</keyword>
<dbReference type="FunFam" id="1.10.150.80:FF:000002">
    <property type="entry name" value="ATP-dependent DNA helicase RecQ"/>
    <property type="match status" value="1"/>
</dbReference>
<gene>
    <name evidence="20" type="ORF">MNB_SM-7-299</name>
</gene>
<dbReference type="AlphaFoldDB" id="A0A1W1BCV9"/>
<proteinExistence type="inferred from homology"/>
<keyword evidence="9" id="KW-0862">Zinc</keyword>
<evidence type="ECO:0000256" key="14">
    <source>
        <dbReference type="ARBA" id="ARBA00023235"/>
    </source>
</evidence>
<dbReference type="SMART" id="SM00956">
    <property type="entry name" value="RQC"/>
    <property type="match status" value="1"/>
</dbReference>
<evidence type="ECO:0000259" key="17">
    <source>
        <dbReference type="PROSITE" id="PS50967"/>
    </source>
</evidence>
<comment type="cofactor">
    <cofactor evidence="1">
        <name>Mg(2+)</name>
        <dbReference type="ChEBI" id="CHEBI:18420"/>
    </cofactor>
</comment>
<dbReference type="PROSITE" id="PS50967">
    <property type="entry name" value="HRDC"/>
    <property type="match status" value="1"/>
</dbReference>
<comment type="cofactor">
    <cofactor evidence="2">
        <name>Zn(2+)</name>
        <dbReference type="ChEBI" id="CHEBI:29105"/>
    </cofactor>
</comment>
<keyword evidence="10" id="KW-0067">ATP-binding</keyword>
<keyword evidence="12" id="KW-0233">DNA recombination</keyword>
<keyword evidence="8 20" id="KW-0347">Helicase</keyword>
<dbReference type="GO" id="GO:0016787">
    <property type="term" value="F:hydrolase activity"/>
    <property type="evidence" value="ECO:0007669"/>
    <property type="project" value="UniProtKB-KW"/>
</dbReference>
<comment type="similarity">
    <text evidence="3">Belongs to the helicase family. RecQ subfamily.</text>
</comment>
<evidence type="ECO:0000259" key="19">
    <source>
        <dbReference type="PROSITE" id="PS51194"/>
    </source>
</evidence>
<evidence type="ECO:0000256" key="9">
    <source>
        <dbReference type="ARBA" id="ARBA00022833"/>
    </source>
</evidence>